<feature type="transmembrane region" description="Helical" evidence="1">
    <location>
        <begin position="129"/>
        <end position="152"/>
    </location>
</feature>
<feature type="transmembrane region" description="Helical" evidence="1">
    <location>
        <begin position="70"/>
        <end position="91"/>
    </location>
</feature>
<dbReference type="Proteomes" id="UP000198406">
    <property type="component" value="Unassembled WGS sequence"/>
</dbReference>
<keyword evidence="1" id="KW-0812">Transmembrane</keyword>
<comment type="caution">
    <text evidence="2">The sequence shown here is derived from an EMBL/GenBank/DDBJ whole genome shotgun (WGS) entry which is preliminary data.</text>
</comment>
<evidence type="ECO:0000313" key="2">
    <source>
        <dbReference type="EMBL" id="GAX25776.1"/>
    </source>
</evidence>
<feature type="transmembrane region" description="Helical" evidence="1">
    <location>
        <begin position="487"/>
        <end position="505"/>
    </location>
</feature>
<keyword evidence="1" id="KW-1133">Transmembrane helix</keyword>
<feature type="transmembrane region" description="Helical" evidence="1">
    <location>
        <begin position="384"/>
        <end position="413"/>
    </location>
</feature>
<proteinExistence type="predicted"/>
<dbReference type="AlphaFoldDB" id="A0A1Z5KHR1"/>
<sequence length="509" mass="56444">METPLLASHLDNEEPSLLSFWPANDDDPLISNPFSRLLEQRAPSLLHWRTTRTITHFVEESGTEEWNAGYWLLVGSGTASLLHLGFMWGAFASTSWSVTFVTIQAPFATTSLPLLTIDLAGILSQFQNVALLGISALVVPCVFMVSVPALILRDAHRPRNWNWKHYYGTSPRSVMECSIRWALFLFYFLAVLQLAVDSMQLHWTGSSITVHSQAKGGLVAYVTGVASALLALVFLRWPPSQIHNNTRPVATETAQNERPLVRTVVPSEDETPSMVVLEDTSLIEGPVVSFHPVLHDENENNGSLSVDAPWYANLLTPTHKSLFCRTVLIYQLGLFSVVLWIPAYTLPLLQWSSPQFSPDPQPLTLWSLPQMLGQSGAAAGTSDWIIGLLGIVLMTTVFVAPVMALALSIAVWCVAPKQSRVCQSWLYACHPLMGSAVWCMALLVLTPALEPWSRQLLANNTNICQAIRTWVPVDDCILLQAEFQPGVFLLIVQTVCLEFFVVLTLRWSV</sequence>
<feature type="transmembrane region" description="Helical" evidence="1">
    <location>
        <begin position="98"/>
        <end position="123"/>
    </location>
</feature>
<accession>A0A1Z5KHR1</accession>
<dbReference type="OrthoDB" id="54716at2759"/>
<protein>
    <submittedName>
        <fullName evidence="2">Uncharacterized protein</fullName>
    </submittedName>
</protein>
<feature type="transmembrane region" description="Helical" evidence="1">
    <location>
        <begin position="425"/>
        <end position="449"/>
    </location>
</feature>
<feature type="transmembrane region" description="Helical" evidence="1">
    <location>
        <begin position="173"/>
        <end position="196"/>
    </location>
</feature>
<keyword evidence="1" id="KW-0472">Membrane</keyword>
<evidence type="ECO:0000256" key="1">
    <source>
        <dbReference type="SAM" id="Phobius"/>
    </source>
</evidence>
<dbReference type="EMBL" id="BDSP01000231">
    <property type="protein sequence ID" value="GAX25776.1"/>
    <property type="molecule type" value="Genomic_DNA"/>
</dbReference>
<name>A0A1Z5KHR1_FISSO</name>
<feature type="transmembrane region" description="Helical" evidence="1">
    <location>
        <begin position="216"/>
        <end position="237"/>
    </location>
</feature>
<reference evidence="2 3" key="1">
    <citation type="journal article" date="2015" name="Plant Cell">
        <title>Oil accumulation by the oleaginous diatom Fistulifera solaris as revealed by the genome and transcriptome.</title>
        <authorList>
            <person name="Tanaka T."/>
            <person name="Maeda Y."/>
            <person name="Veluchamy A."/>
            <person name="Tanaka M."/>
            <person name="Abida H."/>
            <person name="Marechal E."/>
            <person name="Bowler C."/>
            <person name="Muto M."/>
            <person name="Sunaga Y."/>
            <person name="Tanaka M."/>
            <person name="Yoshino T."/>
            <person name="Taniguchi T."/>
            <person name="Fukuda Y."/>
            <person name="Nemoto M."/>
            <person name="Matsumoto M."/>
            <person name="Wong P.S."/>
            <person name="Aburatani S."/>
            <person name="Fujibuchi W."/>
        </authorList>
    </citation>
    <scope>NUCLEOTIDE SEQUENCE [LARGE SCALE GENOMIC DNA]</scope>
    <source>
        <strain evidence="2 3">JPCC DA0580</strain>
    </source>
</reference>
<feature type="transmembrane region" description="Helical" evidence="1">
    <location>
        <begin position="327"/>
        <end position="346"/>
    </location>
</feature>
<gene>
    <name evidence="2" type="ORF">FisN_8Hh322</name>
</gene>
<organism evidence="2 3">
    <name type="scientific">Fistulifera solaris</name>
    <name type="common">Oleaginous diatom</name>
    <dbReference type="NCBI Taxonomy" id="1519565"/>
    <lineage>
        <taxon>Eukaryota</taxon>
        <taxon>Sar</taxon>
        <taxon>Stramenopiles</taxon>
        <taxon>Ochrophyta</taxon>
        <taxon>Bacillariophyta</taxon>
        <taxon>Bacillariophyceae</taxon>
        <taxon>Bacillariophycidae</taxon>
        <taxon>Naviculales</taxon>
        <taxon>Naviculaceae</taxon>
        <taxon>Fistulifera</taxon>
    </lineage>
</organism>
<keyword evidence="3" id="KW-1185">Reference proteome</keyword>
<evidence type="ECO:0000313" key="3">
    <source>
        <dbReference type="Proteomes" id="UP000198406"/>
    </source>
</evidence>
<dbReference type="InParanoid" id="A0A1Z5KHR1"/>